<evidence type="ECO:0000313" key="1">
    <source>
        <dbReference type="EMBL" id="CAH2272728.1"/>
    </source>
</evidence>
<dbReference type="AlphaFoldDB" id="A0AAD1RJ26"/>
<organism evidence="1 2">
    <name type="scientific">Pelobates cultripes</name>
    <name type="common">Western spadefoot toad</name>
    <dbReference type="NCBI Taxonomy" id="61616"/>
    <lineage>
        <taxon>Eukaryota</taxon>
        <taxon>Metazoa</taxon>
        <taxon>Chordata</taxon>
        <taxon>Craniata</taxon>
        <taxon>Vertebrata</taxon>
        <taxon>Euteleostomi</taxon>
        <taxon>Amphibia</taxon>
        <taxon>Batrachia</taxon>
        <taxon>Anura</taxon>
        <taxon>Pelobatoidea</taxon>
        <taxon>Pelobatidae</taxon>
        <taxon>Pelobates</taxon>
    </lineage>
</organism>
<protein>
    <submittedName>
        <fullName evidence="1">Uncharacterized protein</fullName>
    </submittedName>
</protein>
<dbReference type="EMBL" id="OW240914">
    <property type="protein sequence ID" value="CAH2272728.1"/>
    <property type="molecule type" value="Genomic_DNA"/>
</dbReference>
<sequence length="51" mass="5908">MDYHSGALPMRPSHGRLHDVVMTLTQRDDVMYTHADVGQNPHDFRTELTEQ</sequence>
<accession>A0AAD1RJ26</accession>
<gene>
    <name evidence="1" type="ORF">PECUL_23A016050</name>
</gene>
<evidence type="ECO:0000313" key="2">
    <source>
        <dbReference type="Proteomes" id="UP001295444"/>
    </source>
</evidence>
<proteinExistence type="predicted"/>
<keyword evidence="2" id="KW-1185">Reference proteome</keyword>
<name>A0AAD1RJ26_PELCU</name>
<reference evidence="1" key="1">
    <citation type="submission" date="2022-03" db="EMBL/GenBank/DDBJ databases">
        <authorList>
            <person name="Alioto T."/>
            <person name="Alioto T."/>
            <person name="Gomez Garrido J."/>
        </authorList>
    </citation>
    <scope>NUCLEOTIDE SEQUENCE</scope>
</reference>
<dbReference type="Proteomes" id="UP001295444">
    <property type="component" value="Chromosome 03"/>
</dbReference>